<feature type="signal peptide" evidence="1">
    <location>
        <begin position="1"/>
        <end position="28"/>
    </location>
</feature>
<evidence type="ECO:0000313" key="2">
    <source>
        <dbReference type="EMBL" id="GAA0567600.1"/>
    </source>
</evidence>
<evidence type="ECO:0008006" key="4">
    <source>
        <dbReference type="Google" id="ProtNLM"/>
    </source>
</evidence>
<sequence length="182" mass="18849">MSGGRHHAKRAFAWLSAATVLFAGAAGAAEVTPADLNAAVRSLGFLASLQNRSSILIGVIYNGADPASRAQAQRAAADLSRLAGPGSATVSALPVAAQDLGAQRFDAVYLMSLPPELSRGVGDYVRRQSVVSVSSDPQCLDVQTCVVMVQARSSMSVVLDTALAKAVGAKFSTVFTMLVKRK</sequence>
<reference evidence="2 3" key="1">
    <citation type="journal article" date="2019" name="Int. J. Syst. Evol. Microbiol.">
        <title>The Global Catalogue of Microorganisms (GCM) 10K type strain sequencing project: providing services to taxonomists for standard genome sequencing and annotation.</title>
        <authorList>
            <consortium name="The Broad Institute Genomics Platform"/>
            <consortium name="The Broad Institute Genome Sequencing Center for Infectious Disease"/>
            <person name="Wu L."/>
            <person name="Ma J."/>
        </authorList>
    </citation>
    <scope>NUCLEOTIDE SEQUENCE [LARGE SCALE GENOMIC DNA]</scope>
    <source>
        <strain evidence="2 3">JCM 15089</strain>
    </source>
</reference>
<evidence type="ECO:0000313" key="3">
    <source>
        <dbReference type="Proteomes" id="UP001499951"/>
    </source>
</evidence>
<keyword evidence="3" id="KW-1185">Reference proteome</keyword>
<dbReference type="RefSeq" id="WP_166932886.1">
    <property type="nucleotide sequence ID" value="NZ_BAAADD010000003.1"/>
</dbReference>
<comment type="caution">
    <text evidence="2">The sequence shown here is derived from an EMBL/GenBank/DDBJ whole genome shotgun (WGS) entry which is preliminary data.</text>
</comment>
<feature type="chain" id="PRO_5047203278" description="DUF4154 domain-containing protein" evidence="1">
    <location>
        <begin position="29"/>
        <end position="182"/>
    </location>
</feature>
<dbReference type="Proteomes" id="UP001499951">
    <property type="component" value="Unassembled WGS sequence"/>
</dbReference>
<dbReference type="EMBL" id="BAAADD010000003">
    <property type="protein sequence ID" value="GAA0567600.1"/>
    <property type="molecule type" value="Genomic_DNA"/>
</dbReference>
<accession>A0ABN1EIW6</accession>
<organism evidence="2 3">
    <name type="scientific">Rhizomicrobium electricum</name>
    <dbReference type="NCBI Taxonomy" id="480070"/>
    <lineage>
        <taxon>Bacteria</taxon>
        <taxon>Pseudomonadati</taxon>
        <taxon>Pseudomonadota</taxon>
        <taxon>Alphaproteobacteria</taxon>
        <taxon>Micropepsales</taxon>
        <taxon>Micropepsaceae</taxon>
        <taxon>Rhizomicrobium</taxon>
    </lineage>
</organism>
<keyword evidence="1" id="KW-0732">Signal</keyword>
<gene>
    <name evidence="2" type="ORF">GCM10008942_15220</name>
</gene>
<name>A0ABN1EIW6_9PROT</name>
<evidence type="ECO:0000256" key="1">
    <source>
        <dbReference type="SAM" id="SignalP"/>
    </source>
</evidence>
<protein>
    <recommendedName>
        <fullName evidence="4">DUF4154 domain-containing protein</fullName>
    </recommendedName>
</protein>
<proteinExistence type="predicted"/>